<dbReference type="GO" id="GO:0005737">
    <property type="term" value="C:cytoplasm"/>
    <property type="evidence" value="ECO:0007669"/>
    <property type="project" value="UniProtKB-SubCell"/>
</dbReference>
<protein>
    <recommendedName>
        <fullName evidence="6">Ribosome-recycling factor</fullName>
        <shortName evidence="6">RRF</shortName>
    </recommendedName>
    <alternativeName>
        <fullName evidence="6">Ribosome-releasing factor</fullName>
    </alternativeName>
</protein>
<evidence type="ECO:0000256" key="5">
    <source>
        <dbReference type="ARBA" id="ARBA00025050"/>
    </source>
</evidence>
<dbReference type="NCBIfam" id="TIGR00496">
    <property type="entry name" value="frr"/>
    <property type="match status" value="1"/>
</dbReference>
<dbReference type="FunFam" id="1.10.132.20:FF:000001">
    <property type="entry name" value="Ribosome-recycling factor"/>
    <property type="match status" value="1"/>
</dbReference>
<name>A0A372MEI1_9SPIR</name>
<comment type="function">
    <text evidence="5 6">Responsible for the release of ribosomes from messenger RNA at the termination of protein biosynthesis. May increase the efficiency of translation by recycling ribosomes from one round of translation to another.</text>
</comment>
<reference evidence="10" key="1">
    <citation type="submission" date="2018-08" db="EMBL/GenBank/DDBJ databases">
        <authorList>
            <person name="Grouzdev D.S."/>
            <person name="Krutkina M.S."/>
        </authorList>
    </citation>
    <scope>NUCLEOTIDE SEQUENCE [LARGE SCALE GENOMIC DNA]</scope>
    <source>
        <strain evidence="10">4-11</strain>
    </source>
</reference>
<dbReference type="HAMAP" id="MF_00040">
    <property type="entry name" value="RRF"/>
    <property type="match status" value="1"/>
</dbReference>
<dbReference type="PANTHER" id="PTHR20982">
    <property type="entry name" value="RIBOSOME RECYCLING FACTOR"/>
    <property type="match status" value="1"/>
</dbReference>
<dbReference type="InterPro" id="IPR023584">
    <property type="entry name" value="Ribosome_recyc_fac_dom"/>
</dbReference>
<dbReference type="RefSeq" id="WP_117331092.1">
    <property type="nucleotide sequence ID" value="NZ_QUWK01000012.1"/>
</dbReference>
<comment type="subcellular location">
    <subcellularLocation>
        <location evidence="1 6">Cytoplasm</location>
    </subcellularLocation>
</comment>
<dbReference type="CDD" id="cd00520">
    <property type="entry name" value="RRF"/>
    <property type="match status" value="1"/>
</dbReference>
<dbReference type="Gene3D" id="3.30.1360.40">
    <property type="match status" value="1"/>
</dbReference>
<keyword evidence="3 6" id="KW-0963">Cytoplasm</keyword>
<keyword evidence="7" id="KW-0175">Coiled coil</keyword>
<dbReference type="EMBL" id="QUWK01000012">
    <property type="protein sequence ID" value="RFU94154.1"/>
    <property type="molecule type" value="Genomic_DNA"/>
</dbReference>
<dbReference type="Pfam" id="PF01765">
    <property type="entry name" value="RRF"/>
    <property type="match status" value="1"/>
</dbReference>
<evidence type="ECO:0000256" key="2">
    <source>
        <dbReference type="ARBA" id="ARBA00005912"/>
    </source>
</evidence>
<keyword evidence="4 6" id="KW-0648">Protein biosynthesis</keyword>
<evidence type="ECO:0000256" key="3">
    <source>
        <dbReference type="ARBA" id="ARBA00022490"/>
    </source>
</evidence>
<evidence type="ECO:0000313" key="10">
    <source>
        <dbReference type="Proteomes" id="UP000264002"/>
    </source>
</evidence>
<evidence type="ECO:0000256" key="1">
    <source>
        <dbReference type="ARBA" id="ARBA00004496"/>
    </source>
</evidence>
<feature type="domain" description="Ribosome recycling factor" evidence="8">
    <location>
        <begin position="20"/>
        <end position="182"/>
    </location>
</feature>
<dbReference type="PANTHER" id="PTHR20982:SF3">
    <property type="entry name" value="MITOCHONDRIAL RIBOSOME RECYCLING FACTOR PSEUDO 1"/>
    <property type="match status" value="1"/>
</dbReference>
<proteinExistence type="inferred from homology"/>
<feature type="coiled-coil region" evidence="7">
    <location>
        <begin position="113"/>
        <end position="158"/>
    </location>
</feature>
<gene>
    <name evidence="6" type="primary">frr</name>
    <name evidence="9" type="ORF">DYP60_11155</name>
</gene>
<sequence length="184" mass="20756">MQQVLDTCESKMQKSLESLSRDFAGLRTGRASASLLEKIRVDYYGAETPINQVATISIPEARTIVIQPWDKSVLGAIEKAILKSDLGLPPNNDGKLIRLNFPPLNEERRKQLVKNAKSTAEQSKVAIRNIRREAIDELKKLQKNGDISEDELKDGESKVQKMTDSYVEQINSLSEEKEKEIMEI</sequence>
<reference evidence="9 10" key="2">
    <citation type="submission" date="2018-09" db="EMBL/GenBank/DDBJ databases">
        <title>Genome of Sphaerochaeta halotolerans strain 4-11.</title>
        <authorList>
            <person name="Nazina T.N."/>
            <person name="Sokolova D.S."/>
        </authorList>
    </citation>
    <scope>NUCLEOTIDE SEQUENCE [LARGE SCALE GENOMIC DNA]</scope>
    <source>
        <strain evidence="9 10">4-11</strain>
    </source>
</reference>
<keyword evidence="10" id="KW-1185">Reference proteome</keyword>
<evidence type="ECO:0000256" key="7">
    <source>
        <dbReference type="SAM" id="Coils"/>
    </source>
</evidence>
<dbReference type="GO" id="GO:0043023">
    <property type="term" value="F:ribosomal large subunit binding"/>
    <property type="evidence" value="ECO:0007669"/>
    <property type="project" value="TreeGrafter"/>
</dbReference>
<dbReference type="FunFam" id="3.30.1360.40:FF:000001">
    <property type="entry name" value="Ribosome-recycling factor"/>
    <property type="match status" value="1"/>
</dbReference>
<dbReference type="Gene3D" id="1.10.132.20">
    <property type="entry name" value="Ribosome-recycling factor"/>
    <property type="match status" value="1"/>
</dbReference>
<dbReference type="OrthoDB" id="9804006at2"/>
<dbReference type="Proteomes" id="UP000264002">
    <property type="component" value="Unassembled WGS sequence"/>
</dbReference>
<evidence type="ECO:0000256" key="4">
    <source>
        <dbReference type="ARBA" id="ARBA00022917"/>
    </source>
</evidence>
<accession>A0A372MEI1</accession>
<dbReference type="SUPFAM" id="SSF55194">
    <property type="entry name" value="Ribosome recycling factor, RRF"/>
    <property type="match status" value="1"/>
</dbReference>
<dbReference type="AlphaFoldDB" id="A0A372MEI1"/>
<dbReference type="GO" id="GO:0006415">
    <property type="term" value="P:translational termination"/>
    <property type="evidence" value="ECO:0007669"/>
    <property type="project" value="UniProtKB-UniRule"/>
</dbReference>
<dbReference type="InterPro" id="IPR002661">
    <property type="entry name" value="Ribosome_recyc_fac"/>
</dbReference>
<comment type="similarity">
    <text evidence="2 6">Belongs to the RRF family.</text>
</comment>
<dbReference type="InterPro" id="IPR036191">
    <property type="entry name" value="RRF_sf"/>
</dbReference>
<evidence type="ECO:0000259" key="8">
    <source>
        <dbReference type="Pfam" id="PF01765"/>
    </source>
</evidence>
<evidence type="ECO:0000313" key="9">
    <source>
        <dbReference type="EMBL" id="RFU94154.1"/>
    </source>
</evidence>
<evidence type="ECO:0000256" key="6">
    <source>
        <dbReference type="HAMAP-Rule" id="MF_00040"/>
    </source>
</evidence>
<comment type="caution">
    <text evidence="9">The sequence shown here is derived from an EMBL/GenBank/DDBJ whole genome shotgun (WGS) entry which is preliminary data.</text>
</comment>
<organism evidence="9 10">
    <name type="scientific">Sphaerochaeta halotolerans</name>
    <dbReference type="NCBI Taxonomy" id="2293840"/>
    <lineage>
        <taxon>Bacteria</taxon>
        <taxon>Pseudomonadati</taxon>
        <taxon>Spirochaetota</taxon>
        <taxon>Spirochaetia</taxon>
        <taxon>Spirochaetales</taxon>
        <taxon>Sphaerochaetaceae</taxon>
        <taxon>Sphaerochaeta</taxon>
    </lineage>
</organism>